<comment type="caution">
    <text evidence="2">The sequence shown here is derived from an EMBL/GenBank/DDBJ whole genome shotgun (WGS) entry which is preliminary data.</text>
</comment>
<sequence>MTKYPAGRCRTTFRGRFWNREVGERRKAMIGVVATWVGAVLGLLVLVLMALAGVLVDSQR</sequence>
<keyword evidence="1" id="KW-0812">Transmembrane</keyword>
<accession>A0A918AHP8</accession>
<gene>
    <name evidence="2" type="ORF">GCM10010185_08110</name>
</gene>
<evidence type="ECO:0000313" key="3">
    <source>
        <dbReference type="Proteomes" id="UP000639606"/>
    </source>
</evidence>
<reference evidence="2" key="1">
    <citation type="journal article" date="2014" name="Int. J. Syst. Evol. Microbiol.">
        <title>Complete genome sequence of Corynebacterium casei LMG S-19264T (=DSM 44701T), isolated from a smear-ripened cheese.</title>
        <authorList>
            <consortium name="US DOE Joint Genome Institute (JGI-PGF)"/>
            <person name="Walter F."/>
            <person name="Albersmeier A."/>
            <person name="Kalinowski J."/>
            <person name="Ruckert C."/>
        </authorList>
    </citation>
    <scope>NUCLEOTIDE SEQUENCE</scope>
    <source>
        <strain evidence="2">JCM 3313</strain>
    </source>
</reference>
<proteinExistence type="predicted"/>
<organism evidence="2 3">
    <name type="scientific">Saccharothrix coeruleofusca</name>
    <dbReference type="NCBI Taxonomy" id="33919"/>
    <lineage>
        <taxon>Bacteria</taxon>
        <taxon>Bacillati</taxon>
        <taxon>Actinomycetota</taxon>
        <taxon>Actinomycetes</taxon>
        <taxon>Pseudonocardiales</taxon>
        <taxon>Pseudonocardiaceae</taxon>
        <taxon>Saccharothrix</taxon>
    </lineage>
</organism>
<evidence type="ECO:0000256" key="1">
    <source>
        <dbReference type="SAM" id="Phobius"/>
    </source>
</evidence>
<keyword evidence="3" id="KW-1185">Reference proteome</keyword>
<dbReference type="EMBL" id="BMRG01000001">
    <property type="protein sequence ID" value="GGP38958.1"/>
    <property type="molecule type" value="Genomic_DNA"/>
</dbReference>
<keyword evidence="1" id="KW-1133">Transmembrane helix</keyword>
<evidence type="ECO:0000313" key="2">
    <source>
        <dbReference type="EMBL" id="GGP38958.1"/>
    </source>
</evidence>
<feature type="transmembrane region" description="Helical" evidence="1">
    <location>
        <begin position="28"/>
        <end position="56"/>
    </location>
</feature>
<dbReference type="Proteomes" id="UP000639606">
    <property type="component" value="Unassembled WGS sequence"/>
</dbReference>
<dbReference type="AlphaFoldDB" id="A0A918AHP8"/>
<reference evidence="2" key="2">
    <citation type="submission" date="2020-09" db="EMBL/GenBank/DDBJ databases">
        <authorList>
            <person name="Sun Q."/>
            <person name="Ohkuma M."/>
        </authorList>
    </citation>
    <scope>NUCLEOTIDE SEQUENCE</scope>
    <source>
        <strain evidence="2">JCM 3313</strain>
    </source>
</reference>
<keyword evidence="1" id="KW-0472">Membrane</keyword>
<protein>
    <submittedName>
        <fullName evidence="2">Uncharacterized protein</fullName>
    </submittedName>
</protein>
<name>A0A918AHP8_9PSEU</name>